<gene>
    <name evidence="1" type="ORF">QTG54_015581</name>
</gene>
<dbReference type="Proteomes" id="UP001224775">
    <property type="component" value="Unassembled WGS sequence"/>
</dbReference>
<comment type="caution">
    <text evidence="1">The sequence shown here is derived from an EMBL/GenBank/DDBJ whole genome shotgun (WGS) entry which is preliminary data.</text>
</comment>
<evidence type="ECO:0000313" key="2">
    <source>
        <dbReference type="Proteomes" id="UP001224775"/>
    </source>
</evidence>
<name>A0AAD8XUS0_9STRA</name>
<accession>A0AAD8XUS0</accession>
<protein>
    <submittedName>
        <fullName evidence="1">Uncharacterized protein</fullName>
    </submittedName>
</protein>
<evidence type="ECO:0000313" key="1">
    <source>
        <dbReference type="EMBL" id="KAK1733726.1"/>
    </source>
</evidence>
<organism evidence="1 2">
    <name type="scientific">Skeletonema marinoi</name>
    <dbReference type="NCBI Taxonomy" id="267567"/>
    <lineage>
        <taxon>Eukaryota</taxon>
        <taxon>Sar</taxon>
        <taxon>Stramenopiles</taxon>
        <taxon>Ochrophyta</taxon>
        <taxon>Bacillariophyta</taxon>
        <taxon>Coscinodiscophyceae</taxon>
        <taxon>Thalassiosirophycidae</taxon>
        <taxon>Thalassiosirales</taxon>
        <taxon>Skeletonemataceae</taxon>
        <taxon>Skeletonema</taxon>
        <taxon>Skeletonema marinoi-dohrnii complex</taxon>
    </lineage>
</organism>
<keyword evidence="2" id="KW-1185">Reference proteome</keyword>
<dbReference type="AlphaFoldDB" id="A0AAD8XUS0"/>
<sequence>MNSFRVVNTVSRRMMSSGVHQPFAIKPKFKVPKSAGMADMETKLWAINPGLAVGLAGAGAFVAGMGVHVLTRGTTINTGVKNASFGN</sequence>
<dbReference type="EMBL" id="JATAAI010000045">
    <property type="protein sequence ID" value="KAK1733726.1"/>
    <property type="molecule type" value="Genomic_DNA"/>
</dbReference>
<proteinExistence type="predicted"/>
<reference evidence="1" key="1">
    <citation type="submission" date="2023-06" db="EMBL/GenBank/DDBJ databases">
        <title>Survivors Of The Sea: Transcriptome response of Skeletonema marinoi to long-term dormancy.</title>
        <authorList>
            <person name="Pinder M.I.M."/>
            <person name="Kourtchenko O."/>
            <person name="Robertson E.K."/>
            <person name="Larsson T."/>
            <person name="Maumus F."/>
            <person name="Osuna-Cruz C.M."/>
            <person name="Vancaester E."/>
            <person name="Stenow R."/>
            <person name="Vandepoele K."/>
            <person name="Ploug H."/>
            <person name="Bruchert V."/>
            <person name="Godhe A."/>
            <person name="Topel M."/>
        </authorList>
    </citation>
    <scope>NUCLEOTIDE SEQUENCE</scope>
    <source>
        <strain evidence="1">R05AC</strain>
    </source>
</reference>